<keyword evidence="2" id="KW-1185">Reference proteome</keyword>
<sequence length="143" mass="16165">MFQPCDLAEGCASHRALKRFYEVHQASHAGNPTVYMNIKLKDRIKRANIRKRTKTKDAVKQILTLKGGGRDIFKKQQIVDGRKLLRTGVQYTKSTKNKLILNDNFKSTCAATLQLVQVAEVGSRIKVRPRTRSPPGLAKFQTN</sequence>
<dbReference type="EMBL" id="BGZK01000764">
    <property type="protein sequence ID" value="GBP59550.1"/>
    <property type="molecule type" value="Genomic_DNA"/>
</dbReference>
<gene>
    <name evidence="1" type="ORF">EVAR_83269_1</name>
</gene>
<organism evidence="1 2">
    <name type="scientific">Eumeta variegata</name>
    <name type="common">Bagworm moth</name>
    <name type="synonym">Eumeta japonica</name>
    <dbReference type="NCBI Taxonomy" id="151549"/>
    <lineage>
        <taxon>Eukaryota</taxon>
        <taxon>Metazoa</taxon>
        <taxon>Ecdysozoa</taxon>
        <taxon>Arthropoda</taxon>
        <taxon>Hexapoda</taxon>
        <taxon>Insecta</taxon>
        <taxon>Pterygota</taxon>
        <taxon>Neoptera</taxon>
        <taxon>Endopterygota</taxon>
        <taxon>Lepidoptera</taxon>
        <taxon>Glossata</taxon>
        <taxon>Ditrysia</taxon>
        <taxon>Tineoidea</taxon>
        <taxon>Psychidae</taxon>
        <taxon>Oiketicinae</taxon>
        <taxon>Eumeta</taxon>
    </lineage>
</organism>
<protein>
    <submittedName>
        <fullName evidence="1">Uncharacterized protein</fullName>
    </submittedName>
</protein>
<comment type="caution">
    <text evidence="1">The sequence shown here is derived from an EMBL/GenBank/DDBJ whole genome shotgun (WGS) entry which is preliminary data.</text>
</comment>
<dbReference type="AlphaFoldDB" id="A0A4C1X935"/>
<evidence type="ECO:0000313" key="1">
    <source>
        <dbReference type="EMBL" id="GBP59550.1"/>
    </source>
</evidence>
<evidence type="ECO:0000313" key="2">
    <source>
        <dbReference type="Proteomes" id="UP000299102"/>
    </source>
</evidence>
<reference evidence="1 2" key="1">
    <citation type="journal article" date="2019" name="Commun. Biol.">
        <title>The bagworm genome reveals a unique fibroin gene that provides high tensile strength.</title>
        <authorList>
            <person name="Kono N."/>
            <person name="Nakamura H."/>
            <person name="Ohtoshi R."/>
            <person name="Tomita M."/>
            <person name="Numata K."/>
            <person name="Arakawa K."/>
        </authorList>
    </citation>
    <scope>NUCLEOTIDE SEQUENCE [LARGE SCALE GENOMIC DNA]</scope>
</reference>
<accession>A0A4C1X935</accession>
<dbReference type="Proteomes" id="UP000299102">
    <property type="component" value="Unassembled WGS sequence"/>
</dbReference>
<name>A0A4C1X935_EUMVA</name>
<proteinExistence type="predicted"/>